<name>A0ABW3HAY0_9SPHN</name>
<dbReference type="PANTHER" id="PTHR37299:SF1">
    <property type="entry name" value="STAGE 0 SPORULATION PROTEIN A HOMOLOG"/>
    <property type="match status" value="1"/>
</dbReference>
<dbReference type="InterPro" id="IPR007492">
    <property type="entry name" value="LytTR_DNA-bd_dom"/>
</dbReference>
<dbReference type="SMART" id="SM00850">
    <property type="entry name" value="LytTR"/>
    <property type="match status" value="1"/>
</dbReference>
<dbReference type="Proteomes" id="UP001596977">
    <property type="component" value="Unassembled WGS sequence"/>
</dbReference>
<protein>
    <submittedName>
        <fullName evidence="2">LytR/AlgR family response regulator transcription factor</fullName>
    </submittedName>
</protein>
<dbReference type="Gene3D" id="2.40.50.1020">
    <property type="entry name" value="LytTr DNA-binding domain"/>
    <property type="match status" value="1"/>
</dbReference>
<accession>A0ABW3HAY0</accession>
<dbReference type="Pfam" id="PF04397">
    <property type="entry name" value="LytTR"/>
    <property type="match status" value="1"/>
</dbReference>
<gene>
    <name evidence="2" type="ORF">ACFQ1E_09630</name>
</gene>
<dbReference type="PROSITE" id="PS50930">
    <property type="entry name" value="HTH_LYTTR"/>
    <property type="match status" value="1"/>
</dbReference>
<organism evidence="2 3">
    <name type="scientific">Sphingomonas canadensis</name>
    <dbReference type="NCBI Taxonomy" id="1219257"/>
    <lineage>
        <taxon>Bacteria</taxon>
        <taxon>Pseudomonadati</taxon>
        <taxon>Pseudomonadota</taxon>
        <taxon>Alphaproteobacteria</taxon>
        <taxon>Sphingomonadales</taxon>
        <taxon>Sphingomonadaceae</taxon>
        <taxon>Sphingomonas</taxon>
    </lineage>
</organism>
<dbReference type="InterPro" id="IPR046947">
    <property type="entry name" value="LytR-like"/>
</dbReference>
<dbReference type="EMBL" id="JBHTJG010000004">
    <property type="protein sequence ID" value="MFD0946597.1"/>
    <property type="molecule type" value="Genomic_DNA"/>
</dbReference>
<reference evidence="3" key="1">
    <citation type="journal article" date="2019" name="Int. J. Syst. Evol. Microbiol.">
        <title>The Global Catalogue of Microorganisms (GCM) 10K type strain sequencing project: providing services to taxonomists for standard genome sequencing and annotation.</title>
        <authorList>
            <consortium name="The Broad Institute Genomics Platform"/>
            <consortium name="The Broad Institute Genome Sequencing Center for Infectious Disease"/>
            <person name="Wu L."/>
            <person name="Ma J."/>
        </authorList>
    </citation>
    <scope>NUCLEOTIDE SEQUENCE [LARGE SCALE GENOMIC DNA]</scope>
    <source>
        <strain evidence="3">CCUG 62982</strain>
    </source>
</reference>
<proteinExistence type="predicted"/>
<feature type="domain" description="HTH LytTR-type" evidence="1">
    <location>
        <begin position="31"/>
        <end position="130"/>
    </location>
</feature>
<evidence type="ECO:0000313" key="3">
    <source>
        <dbReference type="Proteomes" id="UP001596977"/>
    </source>
</evidence>
<evidence type="ECO:0000313" key="2">
    <source>
        <dbReference type="EMBL" id="MFD0946597.1"/>
    </source>
</evidence>
<sequence>MIARRGFAGLVRRLLARPAPAMADVAEPGVLLVPDGGVIHRVSVAEIDWAAAAGNYVEIGWGTRTLLHRATLAGLEARLGRGFARIHRGRLVRRAAVAKVETGRSGDFTVTLTGGQSLRGSRRFRARLGG</sequence>
<comment type="caution">
    <text evidence="2">The sequence shown here is derived from an EMBL/GenBank/DDBJ whole genome shotgun (WGS) entry which is preliminary data.</text>
</comment>
<dbReference type="RefSeq" id="WP_264944344.1">
    <property type="nucleotide sequence ID" value="NZ_JAPDRA010000004.1"/>
</dbReference>
<keyword evidence="3" id="KW-1185">Reference proteome</keyword>
<evidence type="ECO:0000259" key="1">
    <source>
        <dbReference type="PROSITE" id="PS50930"/>
    </source>
</evidence>
<dbReference type="PANTHER" id="PTHR37299">
    <property type="entry name" value="TRANSCRIPTIONAL REGULATOR-RELATED"/>
    <property type="match status" value="1"/>
</dbReference>